<feature type="chain" id="PRO_5045149450" evidence="5">
    <location>
        <begin position="28"/>
        <end position="284"/>
    </location>
</feature>
<evidence type="ECO:0000256" key="2">
    <source>
        <dbReference type="ARBA" id="ARBA00022448"/>
    </source>
</evidence>
<dbReference type="RefSeq" id="WP_144342694.1">
    <property type="nucleotide sequence ID" value="NZ_VMBP01000002.1"/>
</dbReference>
<evidence type="ECO:0000313" key="7">
    <source>
        <dbReference type="EMBL" id="TSJ63205.1"/>
    </source>
</evidence>
<keyword evidence="3" id="KW-1003">Cell membrane</keyword>
<organism evidence="7 8">
    <name type="scientific">Ancylobacter moscoviensis</name>
    <dbReference type="NCBI Taxonomy" id="2597768"/>
    <lineage>
        <taxon>Bacteria</taxon>
        <taxon>Pseudomonadati</taxon>
        <taxon>Pseudomonadota</taxon>
        <taxon>Alphaproteobacteria</taxon>
        <taxon>Hyphomicrobiales</taxon>
        <taxon>Xanthobacteraceae</taxon>
        <taxon>Ancylobacter</taxon>
    </lineage>
</organism>
<protein>
    <submittedName>
        <fullName evidence="7">Glycine betaine ABC transporter substrate-binding protein</fullName>
    </submittedName>
</protein>
<proteinExistence type="predicted"/>
<comment type="caution">
    <text evidence="7">The sequence shown here is derived from an EMBL/GenBank/DDBJ whole genome shotgun (WGS) entry which is preliminary data.</text>
</comment>
<evidence type="ECO:0000256" key="4">
    <source>
        <dbReference type="ARBA" id="ARBA00023136"/>
    </source>
</evidence>
<dbReference type="Proteomes" id="UP000315321">
    <property type="component" value="Unassembled WGS sequence"/>
</dbReference>
<evidence type="ECO:0000256" key="1">
    <source>
        <dbReference type="ARBA" id="ARBA00004236"/>
    </source>
</evidence>
<keyword evidence="2" id="KW-0813">Transport</keyword>
<evidence type="ECO:0000313" key="8">
    <source>
        <dbReference type="Proteomes" id="UP000315321"/>
    </source>
</evidence>
<feature type="domain" description="ABC-type glycine betaine transport system substrate-binding" evidence="6">
    <location>
        <begin position="30"/>
        <end position="273"/>
    </location>
</feature>
<keyword evidence="5" id="KW-0732">Signal</keyword>
<keyword evidence="4" id="KW-0472">Membrane</keyword>
<dbReference type="Gene3D" id="3.40.190.10">
    <property type="entry name" value="Periplasmic binding protein-like II"/>
    <property type="match status" value="1"/>
</dbReference>
<accession>A0ABY3DT44</accession>
<name>A0ABY3DT44_9HYPH</name>
<dbReference type="SUPFAM" id="SSF53850">
    <property type="entry name" value="Periplasmic binding protein-like II"/>
    <property type="match status" value="1"/>
</dbReference>
<dbReference type="EMBL" id="VMBP01000002">
    <property type="protein sequence ID" value="TSJ63205.1"/>
    <property type="molecule type" value="Genomic_DNA"/>
</dbReference>
<comment type="subcellular location">
    <subcellularLocation>
        <location evidence="1">Cell membrane</location>
    </subcellularLocation>
</comment>
<dbReference type="Gene3D" id="3.40.190.100">
    <property type="entry name" value="Glycine betaine-binding periplasmic protein, domain 2"/>
    <property type="match status" value="1"/>
</dbReference>
<dbReference type="PANTHER" id="PTHR47737:SF1">
    <property type="entry name" value="GLYCINE BETAINE_PROLINE BETAINE TRANSPORT SYSTEM PERMEASE PROTEIN PROW"/>
    <property type="match status" value="1"/>
</dbReference>
<gene>
    <name evidence="7" type="ORF">FO470_09595</name>
</gene>
<dbReference type="PANTHER" id="PTHR47737">
    <property type="entry name" value="GLYCINE BETAINE/PROLINE BETAINE TRANSPORT SYSTEM PERMEASE PROTEIN PROW"/>
    <property type="match status" value="1"/>
</dbReference>
<evidence type="ECO:0000256" key="5">
    <source>
        <dbReference type="SAM" id="SignalP"/>
    </source>
</evidence>
<dbReference type="Pfam" id="PF04069">
    <property type="entry name" value="OpuAC"/>
    <property type="match status" value="1"/>
</dbReference>
<keyword evidence="8" id="KW-1185">Reference proteome</keyword>
<sequence>MSLFGKYVKTAAIAATALGLAVGAAQAEKKDLTIAYVEWSDAVVATNIIKTVLEDKGYKVKIVPLSGAAMWQAVATGEADAMVAAWLPATHAAYNAKLKDKVVDLGPNVTGAKIGWAVPTYVDITTIEDIKKDPAKFGGKVIGIDPGAGLMKASEKAVKDYGLPVKLVEGSDATMVAALKDAYAKKEPIVVTTWTPHWMFAEWDLKYLADPKGVFGGEETVNTVVSTKLKEEAPEAYKILDNFSLSLDDEQKVMVENNKPGADPAATAKAWVAANKDKVDTWTK</sequence>
<dbReference type="InterPro" id="IPR007210">
    <property type="entry name" value="ABC_Gly_betaine_transp_sub-bd"/>
</dbReference>
<feature type="signal peptide" evidence="5">
    <location>
        <begin position="1"/>
        <end position="27"/>
    </location>
</feature>
<reference evidence="7 8" key="1">
    <citation type="submission" date="2019-07" db="EMBL/GenBank/DDBJ databases">
        <authorList>
            <person name="Grouzdev D.S."/>
        </authorList>
    </citation>
    <scope>NUCLEOTIDE SEQUENCE [LARGE SCALE GENOMIC DNA]</scope>
    <source>
        <strain evidence="7 8">3C</strain>
    </source>
</reference>
<evidence type="ECO:0000259" key="6">
    <source>
        <dbReference type="Pfam" id="PF04069"/>
    </source>
</evidence>
<dbReference type="CDD" id="cd13639">
    <property type="entry name" value="PBP2_OpuAC_like"/>
    <property type="match status" value="1"/>
</dbReference>
<evidence type="ECO:0000256" key="3">
    <source>
        <dbReference type="ARBA" id="ARBA00022475"/>
    </source>
</evidence>